<organism evidence="4 5">
    <name type="scientific">Sunxiuqinia elliptica</name>
    <dbReference type="NCBI Taxonomy" id="655355"/>
    <lineage>
        <taxon>Bacteria</taxon>
        <taxon>Pseudomonadati</taxon>
        <taxon>Bacteroidota</taxon>
        <taxon>Bacteroidia</taxon>
        <taxon>Marinilabiliales</taxon>
        <taxon>Prolixibacteraceae</taxon>
        <taxon>Sunxiuqinia</taxon>
    </lineage>
</organism>
<feature type="transmembrane region" description="Helical" evidence="2">
    <location>
        <begin position="7"/>
        <end position="25"/>
    </location>
</feature>
<dbReference type="EMBL" id="FONW01000018">
    <property type="protein sequence ID" value="SFF85485.1"/>
    <property type="molecule type" value="Genomic_DNA"/>
</dbReference>
<dbReference type="STRING" id="655355.SAMN05216283_11823"/>
<evidence type="ECO:0000259" key="3">
    <source>
        <dbReference type="Pfam" id="PF05569"/>
    </source>
</evidence>
<dbReference type="AlphaFoldDB" id="A0A1I2M1T3"/>
<dbReference type="InterPro" id="IPR008756">
    <property type="entry name" value="Peptidase_M56"/>
</dbReference>
<evidence type="ECO:0000256" key="2">
    <source>
        <dbReference type="SAM" id="Phobius"/>
    </source>
</evidence>
<feature type="region of interest" description="Disordered" evidence="1">
    <location>
        <begin position="404"/>
        <end position="425"/>
    </location>
</feature>
<dbReference type="SUPFAM" id="SSF49464">
    <property type="entry name" value="Carboxypeptidase regulatory domain-like"/>
    <property type="match status" value="1"/>
</dbReference>
<gene>
    <name evidence="4" type="ORF">SAMN05216283_11823</name>
</gene>
<dbReference type="GO" id="GO:0098797">
    <property type="term" value="C:plasma membrane protein complex"/>
    <property type="evidence" value="ECO:0007669"/>
    <property type="project" value="TreeGrafter"/>
</dbReference>
<feature type="transmembrane region" description="Helical" evidence="2">
    <location>
        <begin position="37"/>
        <end position="56"/>
    </location>
</feature>
<protein>
    <submittedName>
        <fullName evidence="4">Signal transducer regulating beta-lactamase production, contains metallopeptidase domain</fullName>
    </submittedName>
</protein>
<dbReference type="Pfam" id="PF05569">
    <property type="entry name" value="Peptidase_M56"/>
    <property type="match status" value="1"/>
</dbReference>
<dbReference type="GO" id="GO:0031992">
    <property type="term" value="F:energy transducer activity"/>
    <property type="evidence" value="ECO:0007669"/>
    <property type="project" value="TreeGrafter"/>
</dbReference>
<feature type="transmembrane region" description="Helical" evidence="2">
    <location>
        <begin position="271"/>
        <end position="289"/>
    </location>
</feature>
<feature type="transmembrane region" description="Helical" evidence="2">
    <location>
        <begin position="94"/>
        <end position="115"/>
    </location>
</feature>
<dbReference type="PANTHER" id="PTHR33446:SF2">
    <property type="entry name" value="PROTEIN TONB"/>
    <property type="match status" value="1"/>
</dbReference>
<dbReference type="Gene3D" id="2.60.40.1120">
    <property type="entry name" value="Carboxypeptidase-like, regulatory domain"/>
    <property type="match status" value="1"/>
</dbReference>
<dbReference type="PANTHER" id="PTHR33446">
    <property type="entry name" value="PROTEIN TONB-RELATED"/>
    <property type="match status" value="1"/>
</dbReference>
<accession>A0A1I2M1T3</accession>
<dbReference type="SUPFAM" id="SSF74653">
    <property type="entry name" value="TolA/TonB C-terminal domain"/>
    <property type="match status" value="1"/>
</dbReference>
<proteinExistence type="predicted"/>
<dbReference type="Pfam" id="PF13715">
    <property type="entry name" value="CarbopepD_reg_2"/>
    <property type="match status" value="1"/>
</dbReference>
<dbReference type="Gene3D" id="3.30.1150.10">
    <property type="match status" value="1"/>
</dbReference>
<feature type="domain" description="Peptidase M56" evidence="3">
    <location>
        <begin position="5"/>
        <end position="242"/>
    </location>
</feature>
<dbReference type="RefSeq" id="WP_170847027.1">
    <property type="nucleotide sequence ID" value="NZ_FONW01000018.1"/>
</dbReference>
<keyword evidence="5" id="KW-1185">Reference proteome</keyword>
<dbReference type="CDD" id="cd07341">
    <property type="entry name" value="M56_BlaR1_MecR1_like"/>
    <property type="match status" value="1"/>
</dbReference>
<dbReference type="Proteomes" id="UP000198964">
    <property type="component" value="Unassembled WGS sequence"/>
</dbReference>
<dbReference type="InterPro" id="IPR008969">
    <property type="entry name" value="CarboxyPept-like_regulatory"/>
</dbReference>
<name>A0A1I2M1T3_9BACT</name>
<evidence type="ECO:0000313" key="5">
    <source>
        <dbReference type="Proteomes" id="UP000198964"/>
    </source>
</evidence>
<dbReference type="InterPro" id="IPR051045">
    <property type="entry name" value="TonB-dependent_transducer"/>
</dbReference>
<reference evidence="4 5" key="1">
    <citation type="submission" date="2016-10" db="EMBL/GenBank/DDBJ databases">
        <authorList>
            <person name="de Groot N.N."/>
        </authorList>
    </citation>
    <scope>NUCLEOTIDE SEQUENCE [LARGE SCALE GENOMIC DNA]</scope>
    <source>
        <strain evidence="4 5">CGMCC 1.9156</strain>
    </source>
</reference>
<keyword evidence="2" id="KW-1133">Transmembrane helix</keyword>
<keyword evidence="2" id="KW-0472">Membrane</keyword>
<evidence type="ECO:0000313" key="4">
    <source>
        <dbReference type="EMBL" id="SFF85485.1"/>
    </source>
</evidence>
<evidence type="ECO:0000256" key="1">
    <source>
        <dbReference type="SAM" id="MobiDB-lite"/>
    </source>
</evidence>
<sequence>MEKFAEFLIQASIGIILFFLVYWLFLRQSTHFRVNRFYLLFALGMALVLALFPIHYQTTIQAAQPFQLSEFNQHFQETVATENLHEIGASTNNWIQLGWLVYSLGVLIFLLRLIFQLWKPIKIIRSQSAKQTTNFHLHENDYYDLPFSFFNHVFINPKYHKQEEFNDILAHEQVHIQERHWIDLLFIELLTVLLWFNPFIWLFEHAIKQNHEYLADEGVLTRGHSPVRYQALLINQLMGTQVIRLTNNLTFALGPTRLKMMKKQKTSKRKLFRLAWALPVITILLFSFAEPAYQYQSPVSQDFITYTNDQIIASDKVTIQGIVVDENGNPLPGTSIVVKGTSIGTVADHDGTFTLNLEKAKEFTLVASYVGFQTKVNALTISENDKQLNYRFVMEKAVIAISNDFPNEKPTPDPTSTTEVTNHGKEETPKFFIVEDLPHYPNGHYGLGQYVKAKQRELKEQLFFKGEKLKGKATIGFTVNDKGEVTNVQVLEKTTVVAAKTGMTIVSGMENWSPGSQRGKAVPVNFALPFEF</sequence>
<keyword evidence="2" id="KW-0812">Transmembrane</keyword>